<evidence type="ECO:0000313" key="3">
    <source>
        <dbReference type="Proteomes" id="UP001216390"/>
    </source>
</evidence>
<keyword evidence="3" id="KW-1185">Reference proteome</keyword>
<protein>
    <submittedName>
        <fullName evidence="2">Uncharacterized protein</fullName>
    </submittedName>
</protein>
<organism evidence="2 3">
    <name type="scientific">Iamia majanohamensis</name>
    <dbReference type="NCBI Taxonomy" id="467976"/>
    <lineage>
        <taxon>Bacteria</taxon>
        <taxon>Bacillati</taxon>
        <taxon>Actinomycetota</taxon>
        <taxon>Acidimicrobiia</taxon>
        <taxon>Acidimicrobiales</taxon>
        <taxon>Iamiaceae</taxon>
        <taxon>Iamia</taxon>
    </lineage>
</organism>
<dbReference type="Proteomes" id="UP001216390">
    <property type="component" value="Chromosome"/>
</dbReference>
<dbReference type="EMBL" id="CP116942">
    <property type="protein sequence ID" value="WCO68297.1"/>
    <property type="molecule type" value="Genomic_DNA"/>
</dbReference>
<dbReference type="RefSeq" id="WP_272737814.1">
    <property type="nucleotide sequence ID" value="NZ_CP116942.1"/>
</dbReference>
<reference evidence="2" key="1">
    <citation type="submission" date="2023-01" db="EMBL/GenBank/DDBJ databases">
        <title>The diversity of Class Acidimicrobiia in South China Sea sediment environments and the proposal of Iamia marina sp. nov., a novel species of the genus Iamia.</title>
        <authorList>
            <person name="He Y."/>
            <person name="Tian X."/>
        </authorList>
    </citation>
    <scope>NUCLEOTIDE SEQUENCE</scope>
    <source>
        <strain evidence="2">DSM 19957</strain>
    </source>
</reference>
<dbReference type="KEGG" id="ima:PO878_06095"/>
<evidence type="ECO:0000256" key="1">
    <source>
        <dbReference type="SAM" id="MobiDB-lite"/>
    </source>
</evidence>
<name>A0AAE9YGY9_9ACTN</name>
<feature type="region of interest" description="Disordered" evidence="1">
    <location>
        <begin position="267"/>
        <end position="355"/>
    </location>
</feature>
<dbReference type="AlphaFoldDB" id="A0AAE9YGY9"/>
<sequence>MSGVGVAGTAEVVVAGRPVLALHPGRGRVAVGLLVPEAGHEVDLTRAPSAAVACLDDAARRRGRDRCEARAALAAALEAAVAAAGAWSPAAATDPVATLGGAGHPLLGAAYDHGAAAVDRVPPWAAPLLAAPDARTAARRGFGVATRPLVRALARALAGPGDGAAVGLGAVGLALAGAEVLQPDRLVRVLDAAAATGVAVASVDDLAAWRPVLRALGPQRAERVLLDAVGELGTLREVARLWPDVAPRLPTTLPGRLPALADRCRSLVVTDPGPRPPRTPARARGAAAPRRPPARPRTPRPSPATVDLTVDLGTGRAARRRDPTPAAPALPAGADHGGRRAPVTGPRPDPATPVPASARLARLDGCEREGLRLARARTCGDLERWGRLLSCCVADFGAAAVAGASELLAIYRGVEARGCVELTPGGTVRQLLGPANRALDLPTRRVVLALLVDPGGIDPRSPANIGWYPRHW</sequence>
<proteinExistence type="predicted"/>
<evidence type="ECO:0000313" key="2">
    <source>
        <dbReference type="EMBL" id="WCO68297.1"/>
    </source>
</evidence>
<gene>
    <name evidence="2" type="ORF">PO878_06095</name>
</gene>
<feature type="compositionally biased region" description="Low complexity" evidence="1">
    <location>
        <begin position="280"/>
        <end position="289"/>
    </location>
</feature>
<accession>A0AAE9YGY9</accession>